<dbReference type="PANTHER" id="PTHR35560:SF3">
    <property type="entry name" value="PEPTIDASE S9 PROLYL OLIGOPEPTIDASE CATALYTIC DOMAIN-CONTAINING PROTEIN"/>
    <property type="match status" value="1"/>
</dbReference>
<reference evidence="3" key="2">
    <citation type="submission" date="2023-01" db="EMBL/GenBank/DDBJ databases">
        <title>Draft genome sequence of Algimonas ampicilliniresistens strain NBRC 108219.</title>
        <authorList>
            <person name="Sun Q."/>
            <person name="Mori K."/>
        </authorList>
    </citation>
    <scope>NUCLEOTIDE SEQUENCE</scope>
    <source>
        <strain evidence="3">NBRC 108219</strain>
    </source>
</reference>
<reference evidence="3" key="1">
    <citation type="journal article" date="2014" name="Int. J. Syst. Evol. Microbiol.">
        <title>Complete genome of a new Firmicutes species belonging to the dominant human colonic microbiota ('Ruminococcus bicirculans') reveals two chromosomes and a selective capacity to utilize plant glucans.</title>
        <authorList>
            <consortium name="NISC Comparative Sequencing Program"/>
            <person name="Wegmann U."/>
            <person name="Louis P."/>
            <person name="Goesmann A."/>
            <person name="Henrissat B."/>
            <person name="Duncan S.H."/>
            <person name="Flint H.J."/>
        </authorList>
    </citation>
    <scope>NUCLEOTIDE SEQUENCE</scope>
    <source>
        <strain evidence="3">NBRC 108219</strain>
    </source>
</reference>
<gene>
    <name evidence="3" type="ORF">GCM10007853_03370</name>
</gene>
<name>A0ABQ5V6J5_9PROT</name>
<dbReference type="PANTHER" id="PTHR35560">
    <property type="entry name" value="BLL0132 PROTEIN"/>
    <property type="match status" value="1"/>
</dbReference>
<evidence type="ECO:0000256" key="1">
    <source>
        <dbReference type="ARBA" id="ARBA00022729"/>
    </source>
</evidence>
<dbReference type="SUPFAM" id="SSF53474">
    <property type="entry name" value="alpha/beta-Hydrolases"/>
    <property type="match status" value="1"/>
</dbReference>
<dbReference type="Gene3D" id="3.40.50.1820">
    <property type="entry name" value="alpha/beta hydrolase"/>
    <property type="match status" value="1"/>
</dbReference>
<proteinExistence type="predicted"/>
<dbReference type="InterPro" id="IPR010126">
    <property type="entry name" value="Esterase_phb"/>
</dbReference>
<evidence type="ECO:0000313" key="4">
    <source>
        <dbReference type="Proteomes" id="UP001161391"/>
    </source>
</evidence>
<dbReference type="Pfam" id="PF10503">
    <property type="entry name" value="Esterase_PHB"/>
    <property type="match status" value="1"/>
</dbReference>
<dbReference type="InterPro" id="IPR029058">
    <property type="entry name" value="AB_hydrolase_fold"/>
</dbReference>
<sequence length="298" mass="33240">MPSAYSARHSFSFRRFLAAGVLVLFAWLSVSPVFAQSVQIGAFEFSNWDGPVLPIHYAEPDGLSPDAPIVIVMHGVNRNADDYRDNWIDLADQYGLAVYAPEFSKADFPKSKNYNLGGLSNADGRAFDAIDPLFDQIKARRGVDNAKYYLFGHSAGAQFVHRFVYFNSDARFEQAYAANAGWYTLPNTNWDWPYGLKHAPAKPIAMPDILSRDLVLLLGDRDIDPTSRNLRQTPEAKAQGQHRFERGFNFLKVAKEQADRLGVPARWTFQIIPDVAHDNHGMAIAAAAQIDSHHTGKG</sequence>
<organism evidence="3 4">
    <name type="scientific">Algimonas ampicilliniresistens</name>
    <dbReference type="NCBI Taxonomy" id="1298735"/>
    <lineage>
        <taxon>Bacteria</taxon>
        <taxon>Pseudomonadati</taxon>
        <taxon>Pseudomonadota</taxon>
        <taxon>Alphaproteobacteria</taxon>
        <taxon>Maricaulales</taxon>
        <taxon>Robiginitomaculaceae</taxon>
        <taxon>Algimonas</taxon>
    </lineage>
</organism>
<accession>A0ABQ5V6J5</accession>
<keyword evidence="4" id="KW-1185">Reference proteome</keyword>
<evidence type="ECO:0000256" key="2">
    <source>
        <dbReference type="ARBA" id="ARBA00022801"/>
    </source>
</evidence>
<keyword evidence="1" id="KW-0732">Signal</keyword>
<dbReference type="EMBL" id="BSNK01000001">
    <property type="protein sequence ID" value="GLQ22463.1"/>
    <property type="molecule type" value="Genomic_DNA"/>
</dbReference>
<evidence type="ECO:0000313" key="3">
    <source>
        <dbReference type="EMBL" id="GLQ22463.1"/>
    </source>
</evidence>
<dbReference type="Proteomes" id="UP001161391">
    <property type="component" value="Unassembled WGS sequence"/>
</dbReference>
<protein>
    <submittedName>
        <fullName evidence="3">Hydrolase</fullName>
    </submittedName>
</protein>
<comment type="caution">
    <text evidence="3">The sequence shown here is derived from an EMBL/GenBank/DDBJ whole genome shotgun (WGS) entry which is preliminary data.</text>
</comment>
<dbReference type="RefSeq" id="WP_284386859.1">
    <property type="nucleotide sequence ID" value="NZ_BSNK01000001.1"/>
</dbReference>
<dbReference type="GO" id="GO:0016787">
    <property type="term" value="F:hydrolase activity"/>
    <property type="evidence" value="ECO:0007669"/>
    <property type="project" value="UniProtKB-KW"/>
</dbReference>
<keyword evidence="2 3" id="KW-0378">Hydrolase</keyword>